<protein>
    <recommendedName>
        <fullName evidence="3">DDE Tnp4 domain-containing protein</fullName>
    </recommendedName>
</protein>
<dbReference type="EMBL" id="CAKMRJ010001112">
    <property type="protein sequence ID" value="CAH1423214.1"/>
    <property type="molecule type" value="Genomic_DNA"/>
</dbReference>
<sequence length="70" mass="8095">MQSCPPINKLVIGEEEKEGIAHDSRVLKEVVFNPTSGFPFPPPDKYYLCDSAYTNTRGFMAPYRNTRWRK</sequence>
<gene>
    <name evidence="1" type="ORF">LVIROSA_LOCUS10502</name>
</gene>
<name>A0AAU9MGG7_9ASTR</name>
<comment type="caution">
    <text evidence="1">The sequence shown here is derived from an EMBL/GenBank/DDBJ whole genome shotgun (WGS) entry which is preliminary data.</text>
</comment>
<evidence type="ECO:0000313" key="2">
    <source>
        <dbReference type="Proteomes" id="UP001157418"/>
    </source>
</evidence>
<accession>A0AAU9MGG7</accession>
<keyword evidence="2" id="KW-1185">Reference proteome</keyword>
<proteinExistence type="predicted"/>
<dbReference type="Proteomes" id="UP001157418">
    <property type="component" value="Unassembled WGS sequence"/>
</dbReference>
<dbReference type="AlphaFoldDB" id="A0AAU9MGG7"/>
<reference evidence="1 2" key="1">
    <citation type="submission" date="2022-01" db="EMBL/GenBank/DDBJ databases">
        <authorList>
            <person name="Xiong W."/>
            <person name="Schranz E."/>
        </authorList>
    </citation>
    <scope>NUCLEOTIDE SEQUENCE [LARGE SCALE GENOMIC DNA]</scope>
</reference>
<evidence type="ECO:0008006" key="3">
    <source>
        <dbReference type="Google" id="ProtNLM"/>
    </source>
</evidence>
<evidence type="ECO:0000313" key="1">
    <source>
        <dbReference type="EMBL" id="CAH1423214.1"/>
    </source>
</evidence>
<organism evidence="1 2">
    <name type="scientific">Lactuca virosa</name>
    <dbReference type="NCBI Taxonomy" id="75947"/>
    <lineage>
        <taxon>Eukaryota</taxon>
        <taxon>Viridiplantae</taxon>
        <taxon>Streptophyta</taxon>
        <taxon>Embryophyta</taxon>
        <taxon>Tracheophyta</taxon>
        <taxon>Spermatophyta</taxon>
        <taxon>Magnoliopsida</taxon>
        <taxon>eudicotyledons</taxon>
        <taxon>Gunneridae</taxon>
        <taxon>Pentapetalae</taxon>
        <taxon>asterids</taxon>
        <taxon>campanulids</taxon>
        <taxon>Asterales</taxon>
        <taxon>Asteraceae</taxon>
        <taxon>Cichorioideae</taxon>
        <taxon>Cichorieae</taxon>
        <taxon>Lactucinae</taxon>
        <taxon>Lactuca</taxon>
    </lineage>
</organism>